<reference evidence="1" key="2">
    <citation type="submission" date="2020-09" db="EMBL/GenBank/DDBJ databases">
        <authorList>
            <person name="Sun Q."/>
            <person name="Ohkuma M."/>
        </authorList>
    </citation>
    <scope>NUCLEOTIDE SEQUENCE</scope>
    <source>
        <strain evidence="1">JCM 4125</strain>
    </source>
</reference>
<proteinExistence type="predicted"/>
<comment type="caution">
    <text evidence="1">The sequence shown here is derived from an EMBL/GenBank/DDBJ whole genome shotgun (WGS) entry which is preliminary data.</text>
</comment>
<protein>
    <submittedName>
        <fullName evidence="1">Uncharacterized protein</fullName>
    </submittedName>
</protein>
<dbReference type="Proteomes" id="UP000646776">
    <property type="component" value="Unassembled WGS sequence"/>
</dbReference>
<organism evidence="1 2">
    <name type="scientific">Streptomyces phaeofaciens</name>
    <dbReference type="NCBI Taxonomy" id="68254"/>
    <lineage>
        <taxon>Bacteria</taxon>
        <taxon>Bacillati</taxon>
        <taxon>Actinomycetota</taxon>
        <taxon>Actinomycetes</taxon>
        <taxon>Kitasatosporales</taxon>
        <taxon>Streptomycetaceae</taxon>
        <taxon>Streptomyces</taxon>
    </lineage>
</organism>
<sequence>MDQAGVLAVEQGAQPVEIESGRVVGAHAWLLRTGERDSPNDADRSVCSPVAAPNVIRATLGRRLPGQKHGEP</sequence>
<reference evidence="1" key="1">
    <citation type="journal article" date="2014" name="Int. J. Syst. Evol. Microbiol.">
        <title>Complete genome sequence of Corynebacterium casei LMG S-19264T (=DSM 44701T), isolated from a smear-ripened cheese.</title>
        <authorList>
            <consortium name="US DOE Joint Genome Institute (JGI-PGF)"/>
            <person name="Walter F."/>
            <person name="Albersmeier A."/>
            <person name="Kalinowski J."/>
            <person name="Ruckert C."/>
        </authorList>
    </citation>
    <scope>NUCLEOTIDE SEQUENCE</scope>
    <source>
        <strain evidence="1">JCM 4125</strain>
    </source>
</reference>
<accession>A0A918HSU0</accession>
<gene>
    <name evidence="1" type="ORF">GCM10010226_87590</name>
</gene>
<dbReference type="AlphaFoldDB" id="A0A918HSU0"/>
<evidence type="ECO:0000313" key="1">
    <source>
        <dbReference type="EMBL" id="GGT96486.1"/>
    </source>
</evidence>
<dbReference type="EMBL" id="BMSA01000051">
    <property type="protein sequence ID" value="GGT96486.1"/>
    <property type="molecule type" value="Genomic_DNA"/>
</dbReference>
<evidence type="ECO:0000313" key="2">
    <source>
        <dbReference type="Proteomes" id="UP000646776"/>
    </source>
</evidence>
<name>A0A918HSU0_9ACTN</name>
<keyword evidence="2" id="KW-1185">Reference proteome</keyword>